<dbReference type="AlphaFoldDB" id="A0A2Z4Y7R5"/>
<evidence type="ECO:0000313" key="4">
    <source>
        <dbReference type="Proteomes" id="UP000262583"/>
    </source>
</evidence>
<reference evidence="3 4" key="1">
    <citation type="submission" date="2018-05" db="EMBL/GenBank/DDBJ databases">
        <title>A metagenomic window into the 2 km-deep terrestrial subsurface aquifer revealed taxonomically and functionally diverse microbial community comprising novel uncultured bacterial lineages.</title>
        <authorList>
            <person name="Kadnikov V.V."/>
            <person name="Mardanov A.V."/>
            <person name="Beletsky A.V."/>
            <person name="Banks D."/>
            <person name="Pimenov N.V."/>
            <person name="Frank Y.A."/>
            <person name="Karnachuk O.V."/>
            <person name="Ravin N.V."/>
        </authorList>
    </citation>
    <scope>NUCLEOTIDE SEQUENCE [LARGE SCALE GENOMIC DNA]</scope>
    <source>
        <strain evidence="3">BY</strain>
    </source>
</reference>
<feature type="compositionally biased region" description="Low complexity" evidence="1">
    <location>
        <begin position="58"/>
        <end position="70"/>
    </location>
</feature>
<keyword evidence="2" id="KW-0812">Transmembrane</keyword>
<sequence>MMSQTRQKLTKPNGPTTRGQEWRVESSRLFPPRKAHATRGAIAWALVLFLCGLLVGCGTSSEPAEPPTTGEETKPKSAADGTYHGELMNARRRAMDSLQRTDAARKDLEREERAFERPASPTPKEEP</sequence>
<dbReference type="KEGG" id="schv:BRCON_2555"/>
<gene>
    <name evidence="3" type="ORF">BRCON_2555</name>
</gene>
<proteinExistence type="predicted"/>
<organism evidence="3 4">
    <name type="scientific">Sumerlaea chitinivorans</name>
    <dbReference type="NCBI Taxonomy" id="2250252"/>
    <lineage>
        <taxon>Bacteria</taxon>
        <taxon>Candidatus Sumerlaeota</taxon>
        <taxon>Candidatus Sumerlaeia</taxon>
        <taxon>Candidatus Sumerlaeales</taxon>
        <taxon>Candidatus Sumerlaeaceae</taxon>
        <taxon>Candidatus Sumerlaea</taxon>
    </lineage>
</organism>
<feature type="transmembrane region" description="Helical" evidence="2">
    <location>
        <begin position="37"/>
        <end position="56"/>
    </location>
</feature>
<feature type="compositionally biased region" description="Basic and acidic residues" evidence="1">
    <location>
        <begin position="102"/>
        <end position="116"/>
    </location>
</feature>
<evidence type="ECO:0000256" key="1">
    <source>
        <dbReference type="SAM" id="MobiDB-lite"/>
    </source>
</evidence>
<accession>A0A2Z4Y7R5</accession>
<dbReference type="EMBL" id="CP030759">
    <property type="protein sequence ID" value="AXA37297.1"/>
    <property type="molecule type" value="Genomic_DNA"/>
</dbReference>
<keyword evidence="2" id="KW-1133">Transmembrane helix</keyword>
<dbReference type="Proteomes" id="UP000262583">
    <property type="component" value="Chromosome"/>
</dbReference>
<protein>
    <submittedName>
        <fullName evidence="3">Uncharacterized protein</fullName>
    </submittedName>
</protein>
<evidence type="ECO:0000313" key="3">
    <source>
        <dbReference type="EMBL" id="AXA37297.1"/>
    </source>
</evidence>
<keyword evidence="2" id="KW-0472">Membrane</keyword>
<feature type="region of interest" description="Disordered" evidence="1">
    <location>
        <begin position="58"/>
        <end position="127"/>
    </location>
</feature>
<evidence type="ECO:0000256" key="2">
    <source>
        <dbReference type="SAM" id="Phobius"/>
    </source>
</evidence>
<name>A0A2Z4Y7R5_SUMC1</name>
<feature type="region of interest" description="Disordered" evidence="1">
    <location>
        <begin position="1"/>
        <end position="35"/>
    </location>
</feature>